<reference evidence="2" key="1">
    <citation type="submission" date="2018-06" db="EMBL/GenBank/DDBJ databases">
        <authorList>
            <person name="Zhirakovskaya E."/>
        </authorList>
    </citation>
    <scope>NUCLEOTIDE SEQUENCE</scope>
</reference>
<dbReference type="SUPFAM" id="SSF52540">
    <property type="entry name" value="P-loop containing nucleoside triphosphate hydrolases"/>
    <property type="match status" value="1"/>
</dbReference>
<gene>
    <name evidence="2" type="ORF">MNBD_CHLOROFLEXI01-645</name>
</gene>
<name>A0A3B0UK30_9ZZZZ</name>
<dbReference type="PIRSF" id="PIRSF029347">
    <property type="entry name" value="RecF"/>
    <property type="match status" value="1"/>
</dbReference>
<feature type="domain" description="Endonuclease GajA/Old nuclease/RecF-like AAA" evidence="1">
    <location>
        <begin position="1"/>
        <end position="374"/>
    </location>
</feature>
<sequence>MKLKQIEVTNFKSFKHINVDLRNLNILVGTNAAGKSNFIRIFKFLRNVVRYNLNDAISLEGGVEYFRNIGLGNKQNLRFKINYDPDKRDAVEINDKLFVVKSYDATYEFQIRFHKKGKGYDIEEDNLAISFQFGELFDKSQNIAEEVQELGKVQANYSVVKGKLNSTFNISNSTSIDIDQLLPAIKLTKLSNFRELPGKRLLLETPIFSFVHGLMSGNVFDEVVIYDFDPKLSQQSVSVAGKSELDEDGNNLSLVLSSILEGKESRRRFLNLASDLLTFVKDFNVQKQTDKSLLFALQEKYSPETFLPAFLLSDGTINIIALIIALYFDQRAIIVLEEPERNLHPSLIHKVVEMLEEVSTDKQIFVTTHNPELVKAANLKDLIFISRDLDGSSIISHPAEQKNVNLFLENELGIEDLFVDNLLGV</sequence>
<proteinExistence type="predicted"/>
<organism evidence="2">
    <name type="scientific">hydrothermal vent metagenome</name>
    <dbReference type="NCBI Taxonomy" id="652676"/>
    <lineage>
        <taxon>unclassified sequences</taxon>
        <taxon>metagenomes</taxon>
        <taxon>ecological metagenomes</taxon>
    </lineage>
</organism>
<dbReference type="EMBL" id="UOEU01000231">
    <property type="protein sequence ID" value="VAW31491.1"/>
    <property type="molecule type" value="Genomic_DNA"/>
</dbReference>
<dbReference type="InterPro" id="IPR041685">
    <property type="entry name" value="AAA_GajA/Old/RecF-like"/>
</dbReference>
<protein>
    <recommendedName>
        <fullName evidence="1">Endonuclease GajA/Old nuclease/RecF-like AAA domain-containing protein</fullName>
    </recommendedName>
</protein>
<dbReference type="AlphaFoldDB" id="A0A3B0UK30"/>
<dbReference type="InterPro" id="IPR027417">
    <property type="entry name" value="P-loop_NTPase"/>
</dbReference>
<dbReference type="PANTHER" id="PTHR40396:SF1">
    <property type="entry name" value="ATPASE AAA-TYPE CORE DOMAIN-CONTAINING PROTEIN"/>
    <property type="match status" value="1"/>
</dbReference>
<evidence type="ECO:0000259" key="1">
    <source>
        <dbReference type="Pfam" id="PF13175"/>
    </source>
</evidence>
<dbReference type="Pfam" id="PF13175">
    <property type="entry name" value="AAA_15"/>
    <property type="match status" value="1"/>
</dbReference>
<dbReference type="Gene3D" id="3.40.50.300">
    <property type="entry name" value="P-loop containing nucleotide triphosphate hydrolases"/>
    <property type="match status" value="2"/>
</dbReference>
<evidence type="ECO:0000313" key="2">
    <source>
        <dbReference type="EMBL" id="VAW31491.1"/>
    </source>
</evidence>
<dbReference type="PANTHER" id="PTHR40396">
    <property type="entry name" value="ATPASE-LIKE PROTEIN"/>
    <property type="match status" value="1"/>
</dbReference>
<dbReference type="InterPro" id="IPR014555">
    <property type="entry name" value="RecF-like"/>
</dbReference>
<accession>A0A3B0UK30</accession>